<evidence type="ECO:0000313" key="3">
    <source>
        <dbReference type="Proteomes" id="UP000427071"/>
    </source>
</evidence>
<proteinExistence type="predicted"/>
<accession>A0A6B8VGZ6</accession>
<dbReference type="EMBL" id="CP046452">
    <property type="protein sequence ID" value="QGU02269.1"/>
    <property type="molecule type" value="Genomic_DNA"/>
</dbReference>
<dbReference type="SUPFAM" id="SSF54593">
    <property type="entry name" value="Glyoxalase/Bleomycin resistance protein/Dihydroxybiphenyl dioxygenase"/>
    <property type="match status" value="2"/>
</dbReference>
<name>A0A6B8VGZ6_9CORY</name>
<dbReference type="AlphaFoldDB" id="A0A6B8VGZ6"/>
<dbReference type="InterPro" id="IPR029068">
    <property type="entry name" value="Glyas_Bleomycin-R_OHBP_Dase"/>
</dbReference>
<dbReference type="Pfam" id="PF06983">
    <property type="entry name" value="3-dmu-9_3-mt"/>
    <property type="match status" value="2"/>
</dbReference>
<dbReference type="Proteomes" id="UP000427071">
    <property type="component" value="Chromosome"/>
</dbReference>
<gene>
    <name evidence="2" type="ORF">CKALI_07035</name>
</gene>
<feature type="domain" description="PhnB-like" evidence="1">
    <location>
        <begin position="33"/>
        <end position="167"/>
    </location>
</feature>
<dbReference type="Gene3D" id="3.10.180.10">
    <property type="entry name" value="2,3-Dihydroxybiphenyl 1,2-Dioxygenase, domain 1"/>
    <property type="match status" value="1"/>
</dbReference>
<feature type="domain" description="PhnB-like" evidence="1">
    <location>
        <begin position="178"/>
        <end position="291"/>
    </location>
</feature>
<dbReference type="CDD" id="cd06588">
    <property type="entry name" value="PhnB_like"/>
    <property type="match status" value="2"/>
</dbReference>
<keyword evidence="3" id="KW-1185">Reference proteome</keyword>
<reference evidence="3" key="1">
    <citation type="submission" date="2019-11" db="EMBL/GenBank/DDBJ databases">
        <title>Complete genome sequence of Corynebacterium kalinowskii 1959, a novel Corynebacterium species isolated from soil of a small paddock in Vilsendorf, Germany.</title>
        <authorList>
            <person name="Schaffert L."/>
            <person name="Ruwe M."/>
            <person name="Milse J."/>
            <person name="Hanuschka K."/>
            <person name="Ortseifen V."/>
            <person name="Droste J."/>
            <person name="Brandt D."/>
            <person name="Schlueter L."/>
            <person name="Kutter Y."/>
            <person name="Vinke S."/>
            <person name="Viehoefer P."/>
            <person name="Jacob L."/>
            <person name="Luebke N.-C."/>
            <person name="Schulte-Berndt E."/>
            <person name="Hain C."/>
            <person name="Linder M."/>
            <person name="Schmidt P."/>
            <person name="Wollenschlaeger L."/>
            <person name="Luttermann T."/>
            <person name="Thieme E."/>
            <person name="Hassa J."/>
            <person name="Haak M."/>
            <person name="Wittchen M."/>
            <person name="Mentz A."/>
            <person name="Persicke M."/>
            <person name="Busche T."/>
            <person name="Ruckert C."/>
        </authorList>
    </citation>
    <scope>NUCLEOTIDE SEQUENCE [LARGE SCALE GENOMIC DNA]</scope>
    <source>
        <strain evidence="3">1959</strain>
    </source>
</reference>
<dbReference type="PANTHER" id="PTHR33990">
    <property type="entry name" value="PROTEIN YJDN-RELATED"/>
    <property type="match status" value="1"/>
</dbReference>
<evidence type="ECO:0000313" key="2">
    <source>
        <dbReference type="EMBL" id="QGU02269.1"/>
    </source>
</evidence>
<dbReference type="Gene3D" id="3.30.720.100">
    <property type="match status" value="1"/>
</dbReference>
<evidence type="ECO:0000259" key="1">
    <source>
        <dbReference type="Pfam" id="PF06983"/>
    </source>
</evidence>
<sequence length="320" mass="35986">MGFHVCGFRIQVAHNSVRKLASNTGTFGIMTTTIVPNIWCNGNARELAEFYTEVFRNTRVIGSQQYPTEGLPDFQKDMAGKDVTVDIEIDGLPMTLINADDTFRPNPALGFMVNFDPAQFEDAEKYLDLAYEKLKDGGRVLMELGEYPFSKKYAWVEDKAGVNWQLIMTRPENDPRPHIIPAFMFCGQAQGKCAEAVDYYCEVIPKSEVGRRVMYPHSPNEVMFSEFQLAGQWFTAMDSGVPQDFSFVGGVAMLINAKDQEEIDYLWSKLAAQEQPCGWCVDKFGVAWEIIPENFGELMAAPGAYETMMGMTKIEIAEFG</sequence>
<dbReference type="Gene3D" id="3.30.720.110">
    <property type="match status" value="1"/>
</dbReference>
<protein>
    <submittedName>
        <fullName evidence="2">3-demethylubiquinone-9 3-methyltransferase</fullName>
    </submittedName>
</protein>
<dbReference type="InterPro" id="IPR028973">
    <property type="entry name" value="PhnB-like"/>
</dbReference>
<dbReference type="KEGG" id="ckw:CKALI_07035"/>
<organism evidence="2 3">
    <name type="scientific">Corynebacterium kalinowskii</name>
    <dbReference type="NCBI Taxonomy" id="2675216"/>
    <lineage>
        <taxon>Bacteria</taxon>
        <taxon>Bacillati</taxon>
        <taxon>Actinomycetota</taxon>
        <taxon>Actinomycetes</taxon>
        <taxon>Mycobacteriales</taxon>
        <taxon>Corynebacteriaceae</taxon>
        <taxon>Corynebacterium</taxon>
    </lineage>
</organism>